<evidence type="ECO:0000313" key="7">
    <source>
        <dbReference type="EMBL" id="RDX99523.1"/>
    </source>
</evidence>
<dbReference type="InterPro" id="IPR020845">
    <property type="entry name" value="AMP-binding_CS"/>
</dbReference>
<evidence type="ECO:0000259" key="5">
    <source>
        <dbReference type="Pfam" id="PF00501"/>
    </source>
</evidence>
<accession>A0A371H9Z1</accession>
<organism evidence="7 8">
    <name type="scientific">Mucuna pruriens</name>
    <name type="common">Velvet bean</name>
    <name type="synonym">Dolichos pruriens</name>
    <dbReference type="NCBI Taxonomy" id="157652"/>
    <lineage>
        <taxon>Eukaryota</taxon>
        <taxon>Viridiplantae</taxon>
        <taxon>Streptophyta</taxon>
        <taxon>Embryophyta</taxon>
        <taxon>Tracheophyta</taxon>
        <taxon>Spermatophyta</taxon>
        <taxon>Magnoliopsida</taxon>
        <taxon>eudicotyledons</taxon>
        <taxon>Gunneridae</taxon>
        <taxon>Pentapetalae</taxon>
        <taxon>rosids</taxon>
        <taxon>fabids</taxon>
        <taxon>Fabales</taxon>
        <taxon>Fabaceae</taxon>
        <taxon>Papilionoideae</taxon>
        <taxon>50 kb inversion clade</taxon>
        <taxon>NPAAA clade</taxon>
        <taxon>indigoferoid/millettioid clade</taxon>
        <taxon>Phaseoleae</taxon>
        <taxon>Mucuna</taxon>
    </lineage>
</organism>
<keyword evidence="8" id="KW-1185">Reference proteome</keyword>
<dbReference type="Pfam" id="PF00501">
    <property type="entry name" value="AMP-binding"/>
    <property type="match status" value="1"/>
</dbReference>
<dbReference type="GO" id="GO:0016405">
    <property type="term" value="F:CoA-ligase activity"/>
    <property type="evidence" value="ECO:0007669"/>
    <property type="project" value="TreeGrafter"/>
</dbReference>
<keyword evidence="3" id="KW-0547">Nucleotide-binding</keyword>
<comment type="caution">
    <text evidence="7">The sequence shown here is derived from an EMBL/GenBank/DDBJ whole genome shotgun (WGS) entry which is preliminary data.</text>
</comment>
<dbReference type="PANTHER" id="PTHR24096:SF425">
    <property type="entry name" value="4-COUMARATE--COA LIGASE-LIKE 7"/>
    <property type="match status" value="1"/>
</dbReference>
<evidence type="ECO:0000259" key="6">
    <source>
        <dbReference type="Pfam" id="PF13193"/>
    </source>
</evidence>
<evidence type="ECO:0000256" key="2">
    <source>
        <dbReference type="ARBA" id="ARBA00022598"/>
    </source>
</evidence>
<dbReference type="CDD" id="cd05904">
    <property type="entry name" value="4CL"/>
    <property type="match status" value="1"/>
</dbReference>
<dbReference type="SUPFAM" id="SSF56801">
    <property type="entry name" value="Acetyl-CoA synthetase-like"/>
    <property type="match status" value="1"/>
</dbReference>
<dbReference type="InterPro" id="IPR045851">
    <property type="entry name" value="AMP-bd_C_sf"/>
</dbReference>
<evidence type="ECO:0000256" key="1">
    <source>
        <dbReference type="ARBA" id="ARBA00006432"/>
    </source>
</evidence>
<dbReference type="FunFam" id="3.40.50.12780:FF:000003">
    <property type="entry name" value="Long-chain-fatty-acid--CoA ligase FadD"/>
    <property type="match status" value="1"/>
</dbReference>
<dbReference type="Gene3D" id="3.40.50.12780">
    <property type="entry name" value="N-terminal domain of ligase-like"/>
    <property type="match status" value="1"/>
</dbReference>
<dbReference type="InterPro" id="IPR042099">
    <property type="entry name" value="ANL_N_sf"/>
</dbReference>
<evidence type="ECO:0000313" key="8">
    <source>
        <dbReference type="Proteomes" id="UP000257109"/>
    </source>
</evidence>
<reference evidence="7" key="1">
    <citation type="submission" date="2018-05" db="EMBL/GenBank/DDBJ databases">
        <title>Draft genome of Mucuna pruriens seed.</title>
        <authorList>
            <person name="Nnadi N.E."/>
            <person name="Vos R."/>
            <person name="Hasami M.H."/>
            <person name="Devisetty U.K."/>
            <person name="Aguiy J.C."/>
        </authorList>
    </citation>
    <scope>NUCLEOTIDE SEQUENCE [LARGE SCALE GENOMIC DNA]</scope>
    <source>
        <strain evidence="7">JCA_2017</strain>
    </source>
</reference>
<gene>
    <name evidence="7" type="primary">4CLL7</name>
    <name evidence="7" type="ORF">CR513_17415</name>
</gene>
<dbReference type="FunFam" id="3.30.300.30:FF:000007">
    <property type="entry name" value="4-coumarate--CoA ligase 2"/>
    <property type="match status" value="1"/>
</dbReference>
<dbReference type="PROSITE" id="PS00455">
    <property type="entry name" value="AMP_BINDING"/>
    <property type="match status" value="1"/>
</dbReference>
<dbReference type="AlphaFoldDB" id="A0A371H9Z1"/>
<evidence type="ECO:0000256" key="3">
    <source>
        <dbReference type="ARBA" id="ARBA00022741"/>
    </source>
</evidence>
<dbReference type="EMBL" id="QJKJ01003208">
    <property type="protein sequence ID" value="RDX99523.1"/>
    <property type="molecule type" value="Genomic_DNA"/>
</dbReference>
<proteinExistence type="inferred from homology"/>
<dbReference type="PANTHER" id="PTHR24096">
    <property type="entry name" value="LONG-CHAIN-FATTY-ACID--COA LIGASE"/>
    <property type="match status" value="1"/>
</dbReference>
<dbReference type="Gene3D" id="3.30.300.30">
    <property type="match status" value="1"/>
</dbReference>
<dbReference type="Proteomes" id="UP000257109">
    <property type="component" value="Unassembled WGS sequence"/>
</dbReference>
<keyword evidence="4" id="KW-0067">ATP-binding</keyword>
<dbReference type="GO" id="GO:0005524">
    <property type="term" value="F:ATP binding"/>
    <property type="evidence" value="ECO:0007669"/>
    <property type="project" value="UniProtKB-KW"/>
</dbReference>
<sequence length="521" mass="56678">MYGRDGIYRSLRPSLVLPTDPNLSLVSFLFQRVSSFPNKTALIDADSSQTLSFAQLKSQVARLASGFLHLGVTKNDVVLLFSPNTIHFPICFLAATAIGAVVSTANPSYTVAELSKQVNDSNPKLVITVPELMDKAKSLGLRITSFEAAMETAEPATELPESGVKQGDTAALLYSSGTTGVSKGVVLTHRNFIAAAVMIGMDDELAGDVNDVFLCVLPMFHVFGLAVVTYAALQRGSAVVIMRKFELEELLKAIVKHRVTKLWVVPPILLALAKQSVVEKYDLSSLRRIGSGAAPLGKDLMEDCARRFPHVAICQGYGMTETCGIVSMENPREGIRHTGSTGTLASGVEAQIVSVDTQNPLPPRQVGEIWVRGPNMMQGYHNNPEATRLTIDKKGWVHTGDLGYFDENGQLYVVDRIKELIKYKGFQVAPAELEGLLVSHPDILDAVVVPYPDDEAGEVPIAYVVRSPNSSLTEEEVQKFIAKQVAPFKKLRRVTFISSVPKTASGKILRRELTAKARSKI</sequence>
<dbReference type="Pfam" id="PF13193">
    <property type="entry name" value="AMP-binding_C"/>
    <property type="match status" value="1"/>
</dbReference>
<dbReference type="InterPro" id="IPR025110">
    <property type="entry name" value="AMP-bd_C"/>
</dbReference>
<dbReference type="OrthoDB" id="10253869at2759"/>
<name>A0A371H9Z1_MUCPR</name>
<comment type="similarity">
    <text evidence="1">Belongs to the ATP-dependent AMP-binding enzyme family.</text>
</comment>
<protein>
    <submittedName>
        <fullName evidence="7">4-coumarate--CoA ligase-like 7</fullName>
    </submittedName>
</protein>
<evidence type="ECO:0000256" key="4">
    <source>
        <dbReference type="ARBA" id="ARBA00022840"/>
    </source>
</evidence>
<feature type="domain" description="AMP-binding enzyme C-terminal" evidence="6">
    <location>
        <begin position="432"/>
        <end position="507"/>
    </location>
</feature>
<dbReference type="InterPro" id="IPR000873">
    <property type="entry name" value="AMP-dep_synth/lig_dom"/>
</dbReference>
<dbReference type="STRING" id="157652.A0A371H9Z1"/>
<feature type="domain" description="AMP-dependent synthetase/ligase" evidence="5">
    <location>
        <begin position="31"/>
        <end position="381"/>
    </location>
</feature>
<keyword evidence="2" id="KW-0436">Ligase</keyword>
<feature type="non-terminal residue" evidence="7">
    <location>
        <position position="1"/>
    </location>
</feature>